<name>A0ABR6YMT8_9BURK</name>
<evidence type="ECO:0000313" key="2">
    <source>
        <dbReference type="EMBL" id="MBC3885181.1"/>
    </source>
</evidence>
<sequence length="178" mass="20758">MSALISFMARLLFCAVVTWMTWRYFAALHPRAAPMSLLVSAWLWAHLFSPELIGLIPAIRRRAERDVLEPWNGCYYSFDGHHLRFYLDQEQIWIPEQDLQALLVPELSQQELRMIGASYSYLPHGKIWAVSEAGVMILLKNRTAHRRATHQMVRFRRWLESEALPNVRRLPRSATSVA</sequence>
<feature type="transmembrane region" description="Helical" evidence="1">
    <location>
        <begin position="37"/>
        <end position="59"/>
    </location>
</feature>
<accession>A0ABR6YMT8</accession>
<reference evidence="2 3" key="1">
    <citation type="submission" date="2020-08" db="EMBL/GenBank/DDBJ databases">
        <title>Novel species isolated from subtropical streams in China.</title>
        <authorList>
            <person name="Lu H."/>
        </authorList>
    </citation>
    <scope>NUCLEOTIDE SEQUENCE [LARGE SCALE GENOMIC DNA]</scope>
    <source>
        <strain evidence="2 3">FT31W</strain>
    </source>
</reference>
<dbReference type="EMBL" id="JACOGC010000003">
    <property type="protein sequence ID" value="MBC3885181.1"/>
    <property type="molecule type" value="Genomic_DNA"/>
</dbReference>
<dbReference type="Proteomes" id="UP000613113">
    <property type="component" value="Unassembled WGS sequence"/>
</dbReference>
<keyword evidence="1" id="KW-0472">Membrane</keyword>
<evidence type="ECO:0000313" key="3">
    <source>
        <dbReference type="Proteomes" id="UP000613113"/>
    </source>
</evidence>
<protein>
    <recommendedName>
        <fullName evidence="4">LytTR family transcriptional regulator</fullName>
    </recommendedName>
</protein>
<gene>
    <name evidence="2" type="ORF">H8K27_08585</name>
</gene>
<keyword evidence="1" id="KW-0812">Transmembrane</keyword>
<keyword evidence="3" id="KW-1185">Reference proteome</keyword>
<keyword evidence="1" id="KW-1133">Transmembrane helix</keyword>
<proteinExistence type="predicted"/>
<organism evidence="2 3">
    <name type="scientific">Undibacterium griseum</name>
    <dbReference type="NCBI Taxonomy" id="2762295"/>
    <lineage>
        <taxon>Bacteria</taxon>
        <taxon>Pseudomonadati</taxon>
        <taxon>Pseudomonadota</taxon>
        <taxon>Betaproteobacteria</taxon>
        <taxon>Burkholderiales</taxon>
        <taxon>Oxalobacteraceae</taxon>
        <taxon>Undibacterium</taxon>
    </lineage>
</organism>
<feature type="transmembrane region" description="Helical" evidence="1">
    <location>
        <begin position="7"/>
        <end position="25"/>
    </location>
</feature>
<comment type="caution">
    <text evidence="2">The sequence shown here is derived from an EMBL/GenBank/DDBJ whole genome shotgun (WGS) entry which is preliminary data.</text>
</comment>
<evidence type="ECO:0008006" key="4">
    <source>
        <dbReference type="Google" id="ProtNLM"/>
    </source>
</evidence>
<evidence type="ECO:0000256" key="1">
    <source>
        <dbReference type="SAM" id="Phobius"/>
    </source>
</evidence>
<dbReference type="RefSeq" id="WP_186862784.1">
    <property type="nucleotide sequence ID" value="NZ_JACOGC010000003.1"/>
</dbReference>